<reference evidence="2" key="1">
    <citation type="submission" date="2015-07" db="EMBL/GenBank/DDBJ databases">
        <authorList>
            <person name="Rodrigo-Torres Lidia"/>
            <person name="Arahal R.David."/>
        </authorList>
    </citation>
    <scope>NUCLEOTIDE SEQUENCE [LARGE SCALE GENOMIC DNA]</scope>
    <source>
        <strain evidence="2">CECT 5096</strain>
    </source>
</reference>
<dbReference type="Gene3D" id="3.40.30.10">
    <property type="entry name" value="Glutaredoxin"/>
    <property type="match status" value="1"/>
</dbReference>
<dbReference type="EMBL" id="CXWC01000013">
    <property type="protein sequence ID" value="CTQ76558.1"/>
    <property type="molecule type" value="Genomic_DNA"/>
</dbReference>
<keyword evidence="2" id="KW-1185">Reference proteome</keyword>
<evidence type="ECO:0008006" key="3">
    <source>
        <dbReference type="Google" id="ProtNLM"/>
    </source>
</evidence>
<dbReference type="InterPro" id="IPR010296">
    <property type="entry name" value="DUF899_thioredox"/>
</dbReference>
<name>A0A0M7AN44_9HYPH</name>
<protein>
    <recommendedName>
        <fullName evidence="3">DUF899 domain-containing protein</fullName>
    </recommendedName>
</protein>
<evidence type="ECO:0000313" key="2">
    <source>
        <dbReference type="Proteomes" id="UP000049983"/>
    </source>
</evidence>
<dbReference type="AlphaFoldDB" id="A0A0M7AN44"/>
<dbReference type="GeneID" id="97672072"/>
<evidence type="ECO:0000313" key="1">
    <source>
        <dbReference type="EMBL" id="CTQ76558.1"/>
    </source>
</evidence>
<accession>A0A0M7AN44</accession>
<dbReference type="OrthoDB" id="7331188at2"/>
<dbReference type="Proteomes" id="UP000049983">
    <property type="component" value="Unassembled WGS sequence"/>
</dbReference>
<sequence>MTAPQFVSQEDWLEARKDLLAREKAFTRERDALSAARRQLPLVLVEKNYVFDTVSGRKSLAELFGPNRQLAVYHFMFGETWQEGCPSCSFWADNYERLDRHLAARDTSLISISNAPLETLQGYKERMGWTFEWASTAGNGFGVDFGVTFPDKKDQTGQGYNYSGNNTVHSEELPGVSTFLKLDDGRVGHSYSTYGRGLDILNMAYNLLDLTPMGRHEDDLPYAQAWVRRRDMYGTDD</sequence>
<organism evidence="1 2">
    <name type="scientific">Roseibium album</name>
    <dbReference type="NCBI Taxonomy" id="311410"/>
    <lineage>
        <taxon>Bacteria</taxon>
        <taxon>Pseudomonadati</taxon>
        <taxon>Pseudomonadota</taxon>
        <taxon>Alphaproteobacteria</taxon>
        <taxon>Hyphomicrobiales</taxon>
        <taxon>Stappiaceae</taxon>
        <taxon>Roseibium</taxon>
    </lineage>
</organism>
<gene>
    <name evidence="1" type="ORF">LA5096_04791</name>
</gene>
<dbReference type="SUPFAM" id="SSF52833">
    <property type="entry name" value="Thioredoxin-like"/>
    <property type="match status" value="1"/>
</dbReference>
<dbReference type="RefSeq" id="WP_055117229.1">
    <property type="nucleotide sequence ID" value="NZ_CXWA01000004.1"/>
</dbReference>
<proteinExistence type="predicted"/>
<dbReference type="InterPro" id="IPR036249">
    <property type="entry name" value="Thioredoxin-like_sf"/>
</dbReference>
<dbReference type="STRING" id="311410.LA5095_03509"/>
<dbReference type="Pfam" id="PF05988">
    <property type="entry name" value="DUF899"/>
    <property type="match status" value="1"/>
</dbReference>